<evidence type="ECO:0000313" key="4">
    <source>
        <dbReference type="Proteomes" id="UP001596337"/>
    </source>
</evidence>
<dbReference type="InterPro" id="IPR004007">
    <property type="entry name" value="DhaL_dom"/>
</dbReference>
<organism evidence="3 4">
    <name type="scientific">Haloechinothrix salitolerans</name>
    <dbReference type="NCBI Taxonomy" id="926830"/>
    <lineage>
        <taxon>Bacteria</taxon>
        <taxon>Bacillati</taxon>
        <taxon>Actinomycetota</taxon>
        <taxon>Actinomycetes</taxon>
        <taxon>Pseudonocardiales</taxon>
        <taxon>Pseudonocardiaceae</taxon>
        <taxon>Haloechinothrix</taxon>
    </lineage>
</organism>
<dbReference type="Pfam" id="PF02734">
    <property type="entry name" value="Dak2"/>
    <property type="match status" value="1"/>
</dbReference>
<dbReference type="PANTHER" id="PTHR33434">
    <property type="entry name" value="DEGV DOMAIN-CONTAINING PROTEIN DR_1986-RELATED"/>
    <property type="match status" value="1"/>
</dbReference>
<feature type="region of interest" description="Disordered" evidence="1">
    <location>
        <begin position="208"/>
        <end position="228"/>
    </location>
</feature>
<protein>
    <submittedName>
        <fullName evidence="3">DAK2 domain-containing protein</fullName>
    </submittedName>
</protein>
<comment type="caution">
    <text evidence="3">The sequence shown here is derived from an EMBL/GenBank/DDBJ whole genome shotgun (WGS) entry which is preliminary data.</text>
</comment>
<dbReference type="SUPFAM" id="SSF101473">
    <property type="entry name" value="DhaL-like"/>
    <property type="match status" value="1"/>
</dbReference>
<gene>
    <name evidence="3" type="ORF">ACFQGD_22400</name>
</gene>
<name>A0ABW2C5U1_9PSEU</name>
<sequence length="538" mass="54641">MRAVDAAAVRAWATSCVTVLDALRADIDRINVYPVADSDTGSNLLYTVTGARDALTRYESGNPDDGAGAALAVFARGAVRAARGNSGVILSQLLRGIAESVGDAVVVDAPGLVAALARAERTATAAVARPVDGTMLTVLAAAARGARDARGEDVGDVAEAAADAAAAALAETPHQLAALADAGVVDAGGRGVLAVLDELAGVVAGRPARNRPEFAGGDDPVPSQGKLTESSQPWEVMYLLDGMSDLALPELRDRLSALGDCVTIAGDGAGSHAVHVHCADIGAAIEAGLDVGRPRDVRVESLAVAGGSLLGGRAVLAVVHGRELGELCRQEGVTALACDTRDPLSIDRVMRAVTELRASHVVVLPAGAETTSVVEAATERAVTAGKDVVVIPCSSPVQVLAAIAVHDVERRAADDVVAMAEAAAATRRGELLVAAEDAMTWVGRVNAGDLVGFVDDEVVLIEPEVSASSATVVADAAMSVVERMLSAGGELVTLLLGARAPEGIDAAVAERLARAHPEVEFAAYQGGQTESMLTFGVE</sequence>
<dbReference type="SMART" id="SM01120">
    <property type="entry name" value="Dak2"/>
    <property type="match status" value="1"/>
</dbReference>
<dbReference type="InterPro" id="IPR048394">
    <property type="entry name" value="FakA-like_M"/>
</dbReference>
<dbReference type="Pfam" id="PF21645">
    <property type="entry name" value="FakA-like_M"/>
    <property type="match status" value="1"/>
</dbReference>
<dbReference type="PANTHER" id="PTHR33434:SF4">
    <property type="entry name" value="PHOSPHATASE PROTEIN"/>
    <property type="match status" value="1"/>
</dbReference>
<dbReference type="InterPro" id="IPR036117">
    <property type="entry name" value="DhaL_dom_sf"/>
</dbReference>
<dbReference type="Pfam" id="PF13684">
    <property type="entry name" value="FakA-like_C"/>
    <property type="match status" value="1"/>
</dbReference>
<dbReference type="Gene3D" id="1.25.40.340">
    <property type="match status" value="1"/>
</dbReference>
<reference evidence="4" key="1">
    <citation type="journal article" date="2019" name="Int. J. Syst. Evol. Microbiol.">
        <title>The Global Catalogue of Microorganisms (GCM) 10K type strain sequencing project: providing services to taxonomists for standard genome sequencing and annotation.</title>
        <authorList>
            <consortium name="The Broad Institute Genomics Platform"/>
            <consortium name="The Broad Institute Genome Sequencing Center for Infectious Disease"/>
            <person name="Wu L."/>
            <person name="Ma J."/>
        </authorList>
    </citation>
    <scope>NUCLEOTIDE SEQUENCE [LARGE SCALE GENOMIC DNA]</scope>
    <source>
        <strain evidence="4">KCTC 32255</strain>
    </source>
</reference>
<feature type="domain" description="DhaL" evidence="2">
    <location>
        <begin position="7"/>
        <end position="201"/>
    </location>
</feature>
<evidence type="ECO:0000256" key="1">
    <source>
        <dbReference type="SAM" id="MobiDB-lite"/>
    </source>
</evidence>
<dbReference type="PROSITE" id="PS51480">
    <property type="entry name" value="DHAL"/>
    <property type="match status" value="1"/>
</dbReference>
<evidence type="ECO:0000313" key="3">
    <source>
        <dbReference type="EMBL" id="MFC6869897.1"/>
    </source>
</evidence>
<accession>A0ABW2C5U1</accession>
<evidence type="ECO:0000259" key="2">
    <source>
        <dbReference type="PROSITE" id="PS51480"/>
    </source>
</evidence>
<dbReference type="Proteomes" id="UP001596337">
    <property type="component" value="Unassembled WGS sequence"/>
</dbReference>
<dbReference type="InterPro" id="IPR050270">
    <property type="entry name" value="DegV_domain_contain"/>
</dbReference>
<keyword evidence="4" id="KW-1185">Reference proteome</keyword>
<dbReference type="EMBL" id="JBHSXX010000001">
    <property type="protein sequence ID" value="MFC6869897.1"/>
    <property type="molecule type" value="Genomic_DNA"/>
</dbReference>
<dbReference type="SMART" id="SM01121">
    <property type="entry name" value="Dak1_2"/>
    <property type="match status" value="1"/>
</dbReference>
<proteinExistence type="predicted"/>
<dbReference type="InterPro" id="IPR033470">
    <property type="entry name" value="FakA-like_C"/>
</dbReference>
<dbReference type="RefSeq" id="WP_345403958.1">
    <property type="nucleotide sequence ID" value="NZ_BAABLA010000116.1"/>
</dbReference>